<feature type="domain" description="HTH tetR-type" evidence="10">
    <location>
        <begin position="404"/>
        <end position="464"/>
    </location>
</feature>
<dbReference type="EMBL" id="AP017424">
    <property type="protein sequence ID" value="BAU82482.1"/>
    <property type="molecule type" value="Genomic_DNA"/>
</dbReference>
<dbReference type="InterPro" id="IPR036271">
    <property type="entry name" value="Tet_transcr_reg_TetR-rel_C_sf"/>
</dbReference>
<evidence type="ECO:0000256" key="2">
    <source>
        <dbReference type="ARBA" id="ARBA00022801"/>
    </source>
</evidence>
<dbReference type="Pfam" id="PF16859">
    <property type="entry name" value="TetR_C_11"/>
    <property type="match status" value="1"/>
</dbReference>
<dbReference type="SUPFAM" id="SSF46689">
    <property type="entry name" value="Homeodomain-like"/>
    <property type="match status" value="1"/>
</dbReference>
<evidence type="ECO:0000256" key="9">
    <source>
        <dbReference type="SAM" id="MobiDB-lite"/>
    </source>
</evidence>
<accession>A0A169N940</accession>
<keyword evidence="4 8" id="KW-0238">DNA-binding</keyword>
<feature type="binding site" evidence="7">
    <location>
        <position position="68"/>
    </location>
    <ligand>
        <name>substrate</name>
    </ligand>
</feature>
<dbReference type="SUPFAM" id="SSF53774">
    <property type="entry name" value="Glutaminase/Asparaginase"/>
    <property type="match status" value="1"/>
</dbReference>
<proteinExistence type="inferred from homology"/>
<evidence type="ECO:0000313" key="11">
    <source>
        <dbReference type="EMBL" id="BAU82482.1"/>
    </source>
</evidence>
<dbReference type="GO" id="GO:0006528">
    <property type="term" value="P:asparagine metabolic process"/>
    <property type="evidence" value="ECO:0007669"/>
    <property type="project" value="InterPro"/>
</dbReference>
<evidence type="ECO:0000256" key="3">
    <source>
        <dbReference type="ARBA" id="ARBA00023015"/>
    </source>
</evidence>
<dbReference type="PROSITE" id="PS50977">
    <property type="entry name" value="HTH_TETR_2"/>
    <property type="match status" value="1"/>
</dbReference>
<evidence type="ECO:0000256" key="6">
    <source>
        <dbReference type="PIRSR" id="PIRSR001220-1"/>
    </source>
</evidence>
<feature type="DNA-binding region" description="H-T-H motif" evidence="8">
    <location>
        <begin position="427"/>
        <end position="446"/>
    </location>
</feature>
<dbReference type="InterPro" id="IPR027473">
    <property type="entry name" value="L-asparaginase_C"/>
</dbReference>
<feature type="binding site" evidence="7">
    <location>
        <begin position="99"/>
        <end position="100"/>
    </location>
    <ligand>
        <name>substrate</name>
    </ligand>
</feature>
<dbReference type="InterPro" id="IPR036152">
    <property type="entry name" value="Asp/glu_Ase-like_sf"/>
</dbReference>
<dbReference type="Pfam" id="PF00440">
    <property type="entry name" value="TetR_N"/>
    <property type="match status" value="1"/>
</dbReference>
<dbReference type="PANTHER" id="PTHR11707:SF28">
    <property type="entry name" value="60 KDA LYSOPHOSPHOLIPASE"/>
    <property type="match status" value="1"/>
</dbReference>
<dbReference type="InterPro" id="IPR027474">
    <property type="entry name" value="L-asparaginase_N"/>
</dbReference>
<evidence type="ECO:0000256" key="7">
    <source>
        <dbReference type="PIRSR" id="PIRSR001220-2"/>
    </source>
</evidence>
<dbReference type="InterPro" id="IPR037152">
    <property type="entry name" value="L-asparaginase_N_sf"/>
</dbReference>
<dbReference type="EC" id="3.5.1.1" evidence="11"/>
<dbReference type="GO" id="GO:0003677">
    <property type="term" value="F:DNA binding"/>
    <property type="evidence" value="ECO:0007669"/>
    <property type="project" value="UniProtKB-UniRule"/>
</dbReference>
<dbReference type="PIRSF" id="PIRSF500176">
    <property type="entry name" value="L_ASNase"/>
    <property type="match status" value="1"/>
</dbReference>
<keyword evidence="12" id="KW-1185">Reference proteome</keyword>
<dbReference type="InterPro" id="IPR006034">
    <property type="entry name" value="Asparaginase/glutaminase-like"/>
</dbReference>
<organism evidence="11 12">
    <name type="scientific">Streptomyces laurentii</name>
    <dbReference type="NCBI Taxonomy" id="39478"/>
    <lineage>
        <taxon>Bacteria</taxon>
        <taxon>Bacillati</taxon>
        <taxon>Actinomycetota</taxon>
        <taxon>Actinomycetes</taxon>
        <taxon>Kitasatosporales</taxon>
        <taxon>Streptomycetaceae</taxon>
        <taxon>Streptomyces</taxon>
    </lineage>
</organism>
<dbReference type="Proteomes" id="UP000217676">
    <property type="component" value="Chromosome"/>
</dbReference>
<name>A0A169N940_STRLU</name>
<dbReference type="InterPro" id="IPR009057">
    <property type="entry name" value="Homeodomain-like_sf"/>
</dbReference>
<evidence type="ECO:0000313" key="12">
    <source>
        <dbReference type="Proteomes" id="UP000217676"/>
    </source>
</evidence>
<dbReference type="PROSITE" id="PS51732">
    <property type="entry name" value="ASN_GLN_ASE_3"/>
    <property type="match status" value="1"/>
</dbReference>
<dbReference type="SUPFAM" id="SSF48498">
    <property type="entry name" value="Tetracyclin repressor-like, C-terminal domain"/>
    <property type="match status" value="1"/>
</dbReference>
<dbReference type="PANTHER" id="PTHR11707">
    <property type="entry name" value="L-ASPARAGINASE"/>
    <property type="match status" value="1"/>
</dbReference>
<keyword evidence="5" id="KW-0804">Transcription</keyword>
<dbReference type="Gene3D" id="1.10.357.10">
    <property type="entry name" value="Tetracycline Repressor, domain 2"/>
    <property type="match status" value="1"/>
</dbReference>
<dbReference type="Gene3D" id="1.10.10.60">
    <property type="entry name" value="Homeodomain-like"/>
    <property type="match status" value="1"/>
</dbReference>
<gene>
    <name evidence="11" type="ORF">SLA_1544</name>
</gene>
<dbReference type="PRINTS" id="PR00139">
    <property type="entry name" value="ASNGLNASE"/>
</dbReference>
<feature type="active site" description="O-isoaspartyl threonine intermediate" evidence="6">
    <location>
        <position position="28"/>
    </location>
</feature>
<dbReference type="InterPro" id="IPR004550">
    <property type="entry name" value="AsnASE_II"/>
</dbReference>
<dbReference type="KEGG" id="slau:SLA_1544"/>
<comment type="similarity">
    <text evidence="1">Belongs to the asparaginase 1 family.</text>
</comment>
<dbReference type="Gene3D" id="3.40.50.40">
    <property type="match status" value="1"/>
</dbReference>
<dbReference type="InterPro" id="IPR040919">
    <property type="entry name" value="Asparaginase_C"/>
</dbReference>
<keyword evidence="2 11" id="KW-0378">Hydrolase</keyword>
<evidence type="ECO:0000256" key="4">
    <source>
        <dbReference type="ARBA" id="ARBA00023125"/>
    </source>
</evidence>
<protein>
    <submittedName>
        <fullName evidence="11">L-asparaginase</fullName>
        <ecNumber evidence="11">3.5.1.1</ecNumber>
    </submittedName>
</protein>
<evidence type="ECO:0000256" key="5">
    <source>
        <dbReference type="ARBA" id="ARBA00023163"/>
    </source>
</evidence>
<evidence type="ECO:0000256" key="8">
    <source>
        <dbReference type="PROSITE-ProRule" id="PRU00335"/>
    </source>
</evidence>
<dbReference type="SMART" id="SM00870">
    <property type="entry name" value="Asparaginase"/>
    <property type="match status" value="1"/>
</dbReference>
<keyword evidence="3" id="KW-0805">Transcription regulation</keyword>
<dbReference type="Pfam" id="PF17763">
    <property type="entry name" value="Asparaginase_C"/>
    <property type="match status" value="1"/>
</dbReference>
<dbReference type="Pfam" id="PF00710">
    <property type="entry name" value="Asparaginase"/>
    <property type="match status" value="1"/>
</dbReference>
<dbReference type="InterPro" id="IPR011075">
    <property type="entry name" value="TetR_C"/>
</dbReference>
<sequence length="599" mass="62504">MADDTAPQQAGTPAGTPRRVTVLTLGGTISARGGGADARLTGREVLDTPGITPAGVQVDLHDFRRVPSSSLTFEDLTALADEVRRAVAAGSGVVVVQGTDTLEETAFLLDLLCTTERPIAVTGAMRRPDLPGADGPANLAAALAVAADPGCQGLGVLVVLADEIHAARHATKAHTTSVATFASPGAGPLGGVVEGVPRILLRPTVPTRMCGLNLDPALRIALLTLSLGDTGELLDAVAEHPERYDGLVVAAFGAGHVPARLVEPLAALTARMPVVLASRTGAGTTLSHTYRGPGSEADLLHRGLIPAGPLAPAKARLLLHALLSSGARGPAGYDRPASPRASPTSTARASPDPPPGASFPRRPPGHFRYGRCVTTPGGPTVHLRNERSETWGVGMAERGRPRDTAADERILRAAQAQLMEHGYAGFAVDKVAEQAGVAKTTLYRRWPTKDHLAVAVVAHMQDDVPVTDTGDVRADLVAYAGRIADGLHHMRRAGGHGAADEHSVCVVAELIAAAARHPDIGVRVRAVFARRNTLVLDLIDRARLRGALRPATDPVVLFDQLAGALYYRLLITGLPVDGPYIERLVDSALHGALPPQENR</sequence>
<dbReference type="CDD" id="cd08964">
    <property type="entry name" value="L-asparaginase_II"/>
    <property type="match status" value="1"/>
</dbReference>
<dbReference type="SFLD" id="SFLDS00057">
    <property type="entry name" value="Glutaminase/Asparaginase"/>
    <property type="match status" value="1"/>
</dbReference>
<dbReference type="GO" id="GO:0004067">
    <property type="term" value="F:asparaginase activity"/>
    <property type="evidence" value="ECO:0007669"/>
    <property type="project" value="UniProtKB-UniRule"/>
</dbReference>
<dbReference type="PRINTS" id="PR00455">
    <property type="entry name" value="HTHTETR"/>
</dbReference>
<feature type="region of interest" description="Disordered" evidence="9">
    <location>
        <begin position="328"/>
        <end position="389"/>
    </location>
</feature>
<dbReference type="Gene3D" id="3.40.50.1170">
    <property type="entry name" value="L-asparaginase, N-terminal domain"/>
    <property type="match status" value="1"/>
</dbReference>
<dbReference type="InterPro" id="IPR001647">
    <property type="entry name" value="HTH_TetR"/>
</dbReference>
<dbReference type="PIRSF" id="PIRSF001220">
    <property type="entry name" value="L-ASNase_gatD"/>
    <property type="match status" value="1"/>
</dbReference>
<evidence type="ECO:0000256" key="1">
    <source>
        <dbReference type="ARBA" id="ARBA00010518"/>
    </source>
</evidence>
<evidence type="ECO:0000259" key="10">
    <source>
        <dbReference type="PROSITE" id="PS50977"/>
    </source>
</evidence>
<dbReference type="AlphaFoldDB" id="A0A169N940"/>
<reference evidence="11 12" key="1">
    <citation type="journal article" date="2016" name="Genome Announc.">
        <title>Complete Genome Sequence of Thiostrepton-Producing Streptomyces laurentii ATCC 31255.</title>
        <authorList>
            <person name="Doi K."/>
            <person name="Fujino Y."/>
            <person name="Nagayoshi Y."/>
            <person name="Ohshima T."/>
            <person name="Ogata S."/>
        </authorList>
    </citation>
    <scope>NUCLEOTIDE SEQUENCE [LARGE SCALE GENOMIC DNA]</scope>
    <source>
        <strain evidence="11 12">ATCC 31255</strain>
    </source>
</reference>